<gene>
    <name evidence="6" type="ORF">H9725_05720</name>
</gene>
<dbReference type="GO" id="GO:0003824">
    <property type="term" value="F:catalytic activity"/>
    <property type="evidence" value="ECO:0007669"/>
    <property type="project" value="InterPro"/>
</dbReference>
<evidence type="ECO:0000256" key="4">
    <source>
        <dbReference type="ARBA" id="ARBA00023014"/>
    </source>
</evidence>
<dbReference type="InterPro" id="IPR058240">
    <property type="entry name" value="rSAM_sf"/>
</dbReference>
<dbReference type="SFLD" id="SFLDG01067">
    <property type="entry name" value="SPASM/twitch_domain_containing"/>
    <property type="match status" value="1"/>
</dbReference>
<evidence type="ECO:0000313" key="6">
    <source>
        <dbReference type="EMBL" id="HIZ58059.1"/>
    </source>
</evidence>
<name>A0A9D2FG14_9FIRM</name>
<organism evidence="6 7">
    <name type="scientific">Candidatus Faecalibacterium gallistercoris</name>
    <dbReference type="NCBI Taxonomy" id="2838579"/>
    <lineage>
        <taxon>Bacteria</taxon>
        <taxon>Bacillati</taxon>
        <taxon>Bacillota</taxon>
        <taxon>Clostridia</taxon>
        <taxon>Eubacteriales</taxon>
        <taxon>Oscillospiraceae</taxon>
        <taxon>Faecalibacterium</taxon>
    </lineage>
</organism>
<dbReference type="GO" id="GO:0046872">
    <property type="term" value="F:metal ion binding"/>
    <property type="evidence" value="ECO:0007669"/>
    <property type="project" value="UniProtKB-KW"/>
</dbReference>
<feature type="domain" description="Radical SAM core" evidence="5">
    <location>
        <begin position="91"/>
        <end position="306"/>
    </location>
</feature>
<dbReference type="PANTHER" id="PTHR11228:SF7">
    <property type="entry name" value="PQQA PEPTIDE CYCLASE"/>
    <property type="match status" value="1"/>
</dbReference>
<dbReference type="SUPFAM" id="SSF102114">
    <property type="entry name" value="Radical SAM enzymes"/>
    <property type="match status" value="1"/>
</dbReference>
<keyword evidence="2" id="KW-0479">Metal-binding</keyword>
<evidence type="ECO:0000256" key="2">
    <source>
        <dbReference type="ARBA" id="ARBA00022723"/>
    </source>
</evidence>
<dbReference type="PANTHER" id="PTHR11228">
    <property type="entry name" value="RADICAL SAM DOMAIN PROTEIN"/>
    <property type="match status" value="1"/>
</dbReference>
<reference evidence="6" key="1">
    <citation type="journal article" date="2021" name="PeerJ">
        <title>Extensive microbial diversity within the chicken gut microbiome revealed by metagenomics and culture.</title>
        <authorList>
            <person name="Gilroy R."/>
            <person name="Ravi A."/>
            <person name="Getino M."/>
            <person name="Pursley I."/>
            <person name="Horton D.L."/>
            <person name="Alikhan N.F."/>
            <person name="Baker D."/>
            <person name="Gharbi K."/>
            <person name="Hall N."/>
            <person name="Watson M."/>
            <person name="Adriaenssens E.M."/>
            <person name="Foster-Nyarko E."/>
            <person name="Jarju S."/>
            <person name="Secka A."/>
            <person name="Antonio M."/>
            <person name="Oren A."/>
            <person name="Chaudhuri R.R."/>
            <person name="La Ragione R."/>
            <person name="Hildebrand F."/>
            <person name="Pallen M.J."/>
        </authorList>
    </citation>
    <scope>NUCLEOTIDE SEQUENCE</scope>
    <source>
        <strain evidence="6">ChiBcec16-3735</strain>
    </source>
</reference>
<proteinExistence type="predicted"/>
<dbReference type="InterPro" id="IPR013785">
    <property type="entry name" value="Aldolase_TIM"/>
</dbReference>
<dbReference type="EMBL" id="DXBJ01000040">
    <property type="protein sequence ID" value="HIZ58059.1"/>
    <property type="molecule type" value="Genomic_DNA"/>
</dbReference>
<dbReference type="GO" id="GO:0051536">
    <property type="term" value="F:iron-sulfur cluster binding"/>
    <property type="evidence" value="ECO:0007669"/>
    <property type="project" value="UniProtKB-KW"/>
</dbReference>
<dbReference type="NCBIfam" id="TIGR04085">
    <property type="entry name" value="rSAM_more_4Fe4S"/>
    <property type="match status" value="1"/>
</dbReference>
<evidence type="ECO:0000259" key="5">
    <source>
        <dbReference type="PROSITE" id="PS51918"/>
    </source>
</evidence>
<evidence type="ECO:0000256" key="1">
    <source>
        <dbReference type="ARBA" id="ARBA00022691"/>
    </source>
</evidence>
<reference evidence="6" key="2">
    <citation type="submission" date="2021-04" db="EMBL/GenBank/DDBJ databases">
        <authorList>
            <person name="Gilroy R."/>
        </authorList>
    </citation>
    <scope>NUCLEOTIDE SEQUENCE</scope>
    <source>
        <strain evidence="6">ChiBcec16-3735</strain>
    </source>
</reference>
<evidence type="ECO:0000313" key="7">
    <source>
        <dbReference type="Proteomes" id="UP000824065"/>
    </source>
</evidence>
<dbReference type="Pfam" id="PF04055">
    <property type="entry name" value="Radical_SAM"/>
    <property type="match status" value="1"/>
</dbReference>
<keyword evidence="3" id="KW-0408">Iron</keyword>
<keyword evidence="1" id="KW-0949">S-adenosyl-L-methionine</keyword>
<protein>
    <submittedName>
        <fullName evidence="6">Radical SAM protein</fullName>
    </submittedName>
</protein>
<sequence length="472" mass="54747">MLYRLNLNYALRGWEKMAWTVVDRRRNQVKKLSSEEFQLLLLCDGETDLSNVDFTNEMKRALEKFETDHLIEKCEYKEPLNFDQYYRYYDNRYVQTVFWSITGKCNYRCRHCYMDAPDAALGEVSTAEALDFIDQMAECGVLQVDITGGEPFVRKDFWQLVDRMIYHRMTIGMVYTNGWLLTDKVLDEFERRNLYPEFSISFDGIGWHDWMRGISGAEKAALNAFELCQRRGFEVVASMCVHRGNLHTIPQTVEALKTIGVSWLVIANVDMTPLWCSHSEGNAMTREEYIEAMLPYIRWYYEAGRPIEHMEMRGVAEMWNDQLGDICTSHFDGTQDCLDCYLCGAARWSCYITPEGRLLPCMPMTASPEQSKFPRVQDIGLQKGLSDSYYMQFVNGRVKDLFAANQECAGCSYRYKCGGGCRAAALTGADHDLMGCDRDMCMFWKNHYDERILQTIREAEAKYPLPKCEVDT</sequence>
<dbReference type="InterPro" id="IPR023885">
    <property type="entry name" value="4Fe4S-binding_SPASM_dom"/>
</dbReference>
<keyword evidence="4" id="KW-0411">Iron-sulfur</keyword>
<dbReference type="SMART" id="SM00729">
    <property type="entry name" value="Elp3"/>
    <property type="match status" value="1"/>
</dbReference>
<dbReference type="InterPro" id="IPR007197">
    <property type="entry name" value="rSAM"/>
</dbReference>
<comment type="caution">
    <text evidence="6">The sequence shown here is derived from an EMBL/GenBank/DDBJ whole genome shotgun (WGS) entry which is preliminary data.</text>
</comment>
<evidence type="ECO:0000256" key="3">
    <source>
        <dbReference type="ARBA" id="ARBA00023004"/>
    </source>
</evidence>
<dbReference type="AlphaFoldDB" id="A0A9D2FG14"/>
<accession>A0A9D2FG14</accession>
<dbReference type="SFLD" id="SFLDG01386">
    <property type="entry name" value="main_SPASM_domain-containing"/>
    <property type="match status" value="1"/>
</dbReference>
<dbReference type="CDD" id="cd01335">
    <property type="entry name" value="Radical_SAM"/>
    <property type="match status" value="1"/>
</dbReference>
<dbReference type="PROSITE" id="PS51918">
    <property type="entry name" value="RADICAL_SAM"/>
    <property type="match status" value="1"/>
</dbReference>
<dbReference type="SFLD" id="SFLDS00029">
    <property type="entry name" value="Radical_SAM"/>
    <property type="match status" value="1"/>
</dbReference>
<dbReference type="InterPro" id="IPR006638">
    <property type="entry name" value="Elp3/MiaA/NifB-like_rSAM"/>
</dbReference>
<dbReference type="Gene3D" id="3.20.20.70">
    <property type="entry name" value="Aldolase class I"/>
    <property type="match status" value="1"/>
</dbReference>
<dbReference type="InterPro" id="IPR050377">
    <property type="entry name" value="Radical_SAM_PqqE_MftC-like"/>
</dbReference>
<dbReference type="Proteomes" id="UP000824065">
    <property type="component" value="Unassembled WGS sequence"/>
</dbReference>